<feature type="domain" description="Glycosyl transferase family 1" evidence="1">
    <location>
        <begin position="189"/>
        <end position="323"/>
    </location>
</feature>
<accession>A0ABY3PMD6</accession>
<reference evidence="3 4" key="1">
    <citation type="journal article" date="2021" name="Genome Biol. Evol.">
        <title>Complete Genome Sequencing of a Novel Gloeobacter Species from a Waterfall Cave in Mexico.</title>
        <authorList>
            <person name="Saw J.H."/>
            <person name="Cardona T."/>
            <person name="Montejano G."/>
        </authorList>
    </citation>
    <scope>NUCLEOTIDE SEQUENCE [LARGE SCALE GENOMIC DNA]</scope>
    <source>
        <strain evidence="3">MG652769</strain>
    </source>
</reference>
<gene>
    <name evidence="3" type="ORF">ISF26_00890</name>
</gene>
<evidence type="ECO:0000259" key="1">
    <source>
        <dbReference type="Pfam" id="PF00534"/>
    </source>
</evidence>
<keyword evidence="4" id="KW-1185">Reference proteome</keyword>
<feature type="domain" description="Glycosyltransferase subfamily 4-like N-terminal" evidence="2">
    <location>
        <begin position="23"/>
        <end position="113"/>
    </location>
</feature>
<dbReference type="EMBL" id="CP063845">
    <property type="protein sequence ID" value="UFP94838.1"/>
    <property type="molecule type" value="Genomic_DNA"/>
</dbReference>
<dbReference type="InterPro" id="IPR028098">
    <property type="entry name" value="Glyco_trans_4-like_N"/>
</dbReference>
<dbReference type="Proteomes" id="UP001054846">
    <property type="component" value="Chromosome"/>
</dbReference>
<dbReference type="PANTHER" id="PTHR12526">
    <property type="entry name" value="GLYCOSYLTRANSFERASE"/>
    <property type="match status" value="1"/>
</dbReference>
<dbReference type="PANTHER" id="PTHR12526:SF638">
    <property type="entry name" value="SPORE COAT PROTEIN SA"/>
    <property type="match status" value="1"/>
</dbReference>
<dbReference type="InterPro" id="IPR001296">
    <property type="entry name" value="Glyco_trans_1"/>
</dbReference>
<dbReference type="Gene3D" id="3.40.50.2000">
    <property type="entry name" value="Glycogen Phosphorylase B"/>
    <property type="match status" value="2"/>
</dbReference>
<dbReference type="Pfam" id="PF13439">
    <property type="entry name" value="Glyco_transf_4"/>
    <property type="match status" value="1"/>
</dbReference>
<protein>
    <submittedName>
        <fullName evidence="3">Glycosyltransferase family 4 protein</fullName>
    </submittedName>
</protein>
<dbReference type="CDD" id="cd03802">
    <property type="entry name" value="GT4_AviGT4-like"/>
    <property type="match status" value="1"/>
</dbReference>
<evidence type="ECO:0000313" key="4">
    <source>
        <dbReference type="Proteomes" id="UP001054846"/>
    </source>
</evidence>
<evidence type="ECO:0000259" key="2">
    <source>
        <dbReference type="Pfam" id="PF13439"/>
    </source>
</evidence>
<sequence length="369" mass="39688">MPLKLRLLFVSSALGPLGTGMAGGVEFNVLTLAAELIRRGHRVHIVAPEGSRTGGVPLVATVSGLPPASAQHTGRDSPVILPQPSALANLFEAARERQDDYDVIFNWCYDWLPLYLTPFFRTPLAHMITMGSLLESIDREIARVLAAFPGTVAVYTRSQAETFGSIEGLTVLPFGLDPTSYDFCPTPAAEPFLAWVGRIAPEKGLEDALAVAAACHLPLHLLGRMQDALYFERVCALHPTARVHYEGFFDTEQMQRRLGGALGMLFTPKWLEAFGNVAIEAMACGVPVVAYARGGPAETIQDGLTGFLVPPDDIAAMIQAVGRLGQIDRAACRAHVEAHYSLAALGGRFEAWFAGCARSRTGQMSSKGL</sequence>
<dbReference type="Pfam" id="PF00534">
    <property type="entry name" value="Glycos_transf_1"/>
    <property type="match status" value="1"/>
</dbReference>
<dbReference type="SUPFAM" id="SSF53756">
    <property type="entry name" value="UDP-Glycosyltransferase/glycogen phosphorylase"/>
    <property type="match status" value="1"/>
</dbReference>
<name>A0ABY3PMD6_9CYAN</name>
<organism evidence="3 4">
    <name type="scientific">Gloeobacter morelensis MG652769</name>
    <dbReference type="NCBI Taxonomy" id="2781736"/>
    <lineage>
        <taxon>Bacteria</taxon>
        <taxon>Bacillati</taxon>
        <taxon>Cyanobacteriota</taxon>
        <taxon>Cyanophyceae</taxon>
        <taxon>Gloeobacterales</taxon>
        <taxon>Gloeobacteraceae</taxon>
        <taxon>Gloeobacter</taxon>
        <taxon>Gloeobacter morelensis</taxon>
    </lineage>
</organism>
<proteinExistence type="predicted"/>
<evidence type="ECO:0000313" key="3">
    <source>
        <dbReference type="EMBL" id="UFP94838.1"/>
    </source>
</evidence>